<evidence type="ECO:0000313" key="5">
    <source>
        <dbReference type="EMBL" id="ELA47075.1"/>
    </source>
</evidence>
<evidence type="ECO:0000256" key="2">
    <source>
        <dbReference type="ARBA" id="ARBA00022771"/>
    </source>
</evidence>
<name>L2GVF1_VAVCU</name>
<proteinExistence type="predicted"/>
<dbReference type="RefSeq" id="XP_008074455.1">
    <property type="nucleotide sequence ID" value="XM_008076264.1"/>
</dbReference>
<evidence type="ECO:0000256" key="3">
    <source>
        <dbReference type="ARBA" id="ARBA00022833"/>
    </source>
</evidence>
<evidence type="ECO:0000256" key="1">
    <source>
        <dbReference type="ARBA" id="ARBA00022723"/>
    </source>
</evidence>
<feature type="domain" description="SP-RING-type" evidence="4">
    <location>
        <begin position="70"/>
        <end position="125"/>
    </location>
</feature>
<keyword evidence="3" id="KW-0862">Zinc</keyword>
<dbReference type="EMBL" id="GL877425">
    <property type="protein sequence ID" value="ELA47075.1"/>
    <property type="molecule type" value="Genomic_DNA"/>
</dbReference>
<dbReference type="GO" id="GO:0008270">
    <property type="term" value="F:zinc ion binding"/>
    <property type="evidence" value="ECO:0007669"/>
    <property type="project" value="UniProtKB-KW"/>
</dbReference>
<keyword evidence="1" id="KW-0479">Metal-binding</keyword>
<dbReference type="InParanoid" id="L2GVF1"/>
<evidence type="ECO:0000259" key="4">
    <source>
        <dbReference type="Pfam" id="PF11789"/>
    </source>
</evidence>
<accession>L2GVF1</accession>
<dbReference type="OMA" id="CGHAMER"/>
<dbReference type="Gene3D" id="3.30.40.10">
    <property type="entry name" value="Zinc/RING finger domain, C3HC4 (zinc finger)"/>
    <property type="match status" value="1"/>
</dbReference>
<dbReference type="InterPro" id="IPR004181">
    <property type="entry name" value="Znf_MIZ"/>
</dbReference>
<dbReference type="InterPro" id="IPR013083">
    <property type="entry name" value="Znf_RING/FYVE/PHD"/>
</dbReference>
<dbReference type="Proteomes" id="UP000011081">
    <property type="component" value="Unassembled WGS sequence"/>
</dbReference>
<dbReference type="STRING" id="948595.L2GVF1"/>
<dbReference type="Pfam" id="PF11789">
    <property type="entry name" value="zf-Nse"/>
    <property type="match status" value="1"/>
</dbReference>
<reference evidence="6" key="1">
    <citation type="submission" date="2011-03" db="EMBL/GenBank/DDBJ databases">
        <title>The genome sequence of Vavraia culicis strain floridensis.</title>
        <authorList>
            <consortium name="The Broad Institute Genome Sequencing Platform"/>
            <person name="Cuomo C."/>
            <person name="Becnel J."/>
            <person name="Sanscrainte N."/>
            <person name="Young S.K."/>
            <person name="Zeng Q."/>
            <person name="Gargeya S."/>
            <person name="Fitzgerald M."/>
            <person name="Haas B."/>
            <person name="Abouelleil A."/>
            <person name="Alvarado L."/>
            <person name="Arachchi H.M."/>
            <person name="Berlin A."/>
            <person name="Chapman S.B."/>
            <person name="Gearin G."/>
            <person name="Goldberg J."/>
            <person name="Griggs A."/>
            <person name="Gujja S."/>
            <person name="Hansen M."/>
            <person name="Heiman D."/>
            <person name="Howarth C."/>
            <person name="Larimer J."/>
            <person name="Lui A."/>
            <person name="MacDonald P.J.P."/>
            <person name="McCowen C."/>
            <person name="Montmayeur A."/>
            <person name="Murphy C."/>
            <person name="Neiman D."/>
            <person name="Pearson M."/>
            <person name="Priest M."/>
            <person name="Roberts A."/>
            <person name="Saif S."/>
            <person name="Shea T."/>
            <person name="Sisk P."/>
            <person name="Stolte C."/>
            <person name="Sykes S."/>
            <person name="Wortman J."/>
            <person name="Nusbaum C."/>
            <person name="Birren B."/>
        </authorList>
    </citation>
    <scope>NUCLEOTIDE SEQUENCE [LARGE SCALE GENOMIC DNA]</scope>
    <source>
        <strain evidence="6">floridensis</strain>
    </source>
</reference>
<dbReference type="GeneID" id="19879314"/>
<dbReference type="AlphaFoldDB" id="L2GVF1"/>
<protein>
    <recommendedName>
        <fullName evidence="4">SP-RING-type domain-containing protein</fullName>
    </recommendedName>
</protein>
<dbReference type="VEuPathDB" id="MicrosporidiaDB:VCUG_01436"/>
<sequence length="134" mass="15745">MNDLLEERGKTINKILKYMTENNYLDEELYLSLKVQELAKNVSCDREFDLEQLKKGVKQSKEYEDLFENDNIVVQNVKTGDMCCLTQMKIRERWESVCGHAMERNAVLGYMKKDKNARCPVIGCNMVLRERRGK</sequence>
<evidence type="ECO:0000313" key="6">
    <source>
        <dbReference type="Proteomes" id="UP000011081"/>
    </source>
</evidence>
<gene>
    <name evidence="5" type="ORF">VCUG_01436</name>
</gene>
<organism evidence="5 6">
    <name type="scientific">Vavraia culicis (isolate floridensis)</name>
    <name type="common">Microsporidian parasite</name>
    <dbReference type="NCBI Taxonomy" id="948595"/>
    <lineage>
        <taxon>Eukaryota</taxon>
        <taxon>Fungi</taxon>
        <taxon>Fungi incertae sedis</taxon>
        <taxon>Microsporidia</taxon>
        <taxon>Pleistophoridae</taxon>
        <taxon>Vavraia</taxon>
    </lineage>
</organism>
<dbReference type="HOGENOM" id="CLU_1897779_0_0_1"/>
<keyword evidence="2" id="KW-0863">Zinc-finger</keyword>
<dbReference type="OrthoDB" id="2190619at2759"/>
<keyword evidence="6" id="KW-1185">Reference proteome</keyword>